<evidence type="ECO:0000313" key="2">
    <source>
        <dbReference type="Proteomes" id="UP001229421"/>
    </source>
</evidence>
<accession>A0AAD8KR11</accession>
<dbReference type="AlphaFoldDB" id="A0AAD8KR11"/>
<gene>
    <name evidence="1" type="ORF">QVD17_16061</name>
</gene>
<dbReference type="EMBL" id="JAUHHV010000004">
    <property type="protein sequence ID" value="KAK1427378.1"/>
    <property type="molecule type" value="Genomic_DNA"/>
</dbReference>
<name>A0AAD8KR11_TARER</name>
<evidence type="ECO:0000313" key="1">
    <source>
        <dbReference type="EMBL" id="KAK1427378.1"/>
    </source>
</evidence>
<reference evidence="1" key="1">
    <citation type="journal article" date="2023" name="bioRxiv">
        <title>Improved chromosome-level genome assembly for marigold (Tagetes erecta).</title>
        <authorList>
            <person name="Jiang F."/>
            <person name="Yuan L."/>
            <person name="Wang S."/>
            <person name="Wang H."/>
            <person name="Xu D."/>
            <person name="Wang A."/>
            <person name="Fan W."/>
        </authorList>
    </citation>
    <scope>NUCLEOTIDE SEQUENCE</scope>
    <source>
        <strain evidence="1">WSJ</strain>
        <tissue evidence="1">Leaf</tissue>
    </source>
</reference>
<protein>
    <submittedName>
        <fullName evidence="1">Uncharacterized protein</fullName>
    </submittedName>
</protein>
<sequence length="76" mass="8464">MNELIFSHHTRPSFLSSSHVSSSLFLRHIPESTPSLPGDILRSLSPPSSSSNQNLRFNPTLSFQLIPSIPMGHFTF</sequence>
<keyword evidence="2" id="KW-1185">Reference proteome</keyword>
<dbReference type="Proteomes" id="UP001229421">
    <property type="component" value="Unassembled WGS sequence"/>
</dbReference>
<comment type="caution">
    <text evidence="1">The sequence shown here is derived from an EMBL/GenBank/DDBJ whole genome shotgun (WGS) entry which is preliminary data.</text>
</comment>
<organism evidence="1 2">
    <name type="scientific">Tagetes erecta</name>
    <name type="common">African marigold</name>
    <dbReference type="NCBI Taxonomy" id="13708"/>
    <lineage>
        <taxon>Eukaryota</taxon>
        <taxon>Viridiplantae</taxon>
        <taxon>Streptophyta</taxon>
        <taxon>Embryophyta</taxon>
        <taxon>Tracheophyta</taxon>
        <taxon>Spermatophyta</taxon>
        <taxon>Magnoliopsida</taxon>
        <taxon>eudicotyledons</taxon>
        <taxon>Gunneridae</taxon>
        <taxon>Pentapetalae</taxon>
        <taxon>asterids</taxon>
        <taxon>campanulids</taxon>
        <taxon>Asterales</taxon>
        <taxon>Asteraceae</taxon>
        <taxon>Asteroideae</taxon>
        <taxon>Heliantheae alliance</taxon>
        <taxon>Tageteae</taxon>
        <taxon>Tagetes</taxon>
    </lineage>
</organism>
<proteinExistence type="predicted"/>